<dbReference type="Proteomes" id="UP001451571">
    <property type="component" value="Chromosome"/>
</dbReference>
<reference evidence="1 2" key="1">
    <citation type="submission" date="2024-02" db="EMBL/GenBank/DDBJ databases">
        <title>Bacterial strain from lacustrine sediment.</title>
        <authorList>
            <person name="Petit C."/>
            <person name="Fadhlaoui K."/>
        </authorList>
    </citation>
    <scope>NUCLEOTIDE SEQUENCE [LARGE SCALE GENOMIC DNA]</scope>
    <source>
        <strain evidence="1 2">IPX-CK</strain>
    </source>
</reference>
<proteinExistence type="predicted"/>
<evidence type="ECO:0000313" key="1">
    <source>
        <dbReference type="EMBL" id="XAH75941.1"/>
    </source>
</evidence>
<protein>
    <submittedName>
        <fullName evidence="1">Uncharacterized protein</fullName>
    </submittedName>
</protein>
<dbReference type="RefSeq" id="WP_342759517.1">
    <property type="nucleotide sequence ID" value="NZ_CP146256.1"/>
</dbReference>
<sequence>MLFKFIRGILRDRKNGSKILNKFMFELLDSTNGLTACIVKRQKCTGCYYYDIKKDFCMYNSKNPRWDDGKVITLCGK</sequence>
<gene>
    <name evidence="1" type="ORF">V6984_09340</name>
</gene>
<organism evidence="1 2">
    <name type="scientific">Kineothrix sedimenti</name>
    <dbReference type="NCBI Taxonomy" id="3123317"/>
    <lineage>
        <taxon>Bacteria</taxon>
        <taxon>Bacillati</taxon>
        <taxon>Bacillota</taxon>
        <taxon>Clostridia</taxon>
        <taxon>Lachnospirales</taxon>
        <taxon>Lachnospiraceae</taxon>
        <taxon>Kineothrix</taxon>
    </lineage>
</organism>
<dbReference type="EMBL" id="CP146256">
    <property type="protein sequence ID" value="XAH75941.1"/>
    <property type="molecule type" value="Genomic_DNA"/>
</dbReference>
<accession>A0ABZ3F079</accession>
<evidence type="ECO:0000313" key="2">
    <source>
        <dbReference type="Proteomes" id="UP001451571"/>
    </source>
</evidence>
<keyword evidence="2" id="KW-1185">Reference proteome</keyword>
<name>A0ABZ3F079_9FIRM</name>